<dbReference type="Gene3D" id="2.60.40.1180">
    <property type="entry name" value="Golgi alpha-mannosidase II"/>
    <property type="match status" value="1"/>
</dbReference>
<dbReference type="NCBIfam" id="TIGR02100">
    <property type="entry name" value="glgX_debranch"/>
    <property type="match status" value="1"/>
</dbReference>
<dbReference type="CDD" id="cd02856">
    <property type="entry name" value="E_set_GDE_Isoamylase_N"/>
    <property type="match status" value="1"/>
</dbReference>
<dbReference type="SUPFAM" id="SSF51445">
    <property type="entry name" value="(Trans)glycosidases"/>
    <property type="match status" value="1"/>
</dbReference>
<dbReference type="InterPro" id="IPR013783">
    <property type="entry name" value="Ig-like_fold"/>
</dbReference>
<dbReference type="Pfam" id="PF00128">
    <property type="entry name" value="Alpha-amylase"/>
    <property type="match status" value="1"/>
</dbReference>
<feature type="domain" description="Glycosyl hydrolase family 13 catalytic" evidence="5">
    <location>
        <begin position="156"/>
        <end position="561"/>
    </location>
</feature>
<feature type="region of interest" description="Disordered" evidence="4">
    <location>
        <begin position="459"/>
        <end position="482"/>
    </location>
</feature>
<keyword evidence="7" id="KW-1185">Reference proteome</keyword>
<dbReference type="Proteomes" id="UP001321486">
    <property type="component" value="Chromosome"/>
</dbReference>
<dbReference type="Gene3D" id="3.20.20.80">
    <property type="entry name" value="Glycosidases"/>
    <property type="match status" value="1"/>
</dbReference>
<gene>
    <name evidence="6" type="primary">glgX_1</name>
    <name evidence="6" type="ORF">GCM10025867_01840</name>
</gene>
<dbReference type="InterPro" id="IPR006047">
    <property type="entry name" value="GH13_cat_dom"/>
</dbReference>
<dbReference type="InterPro" id="IPR011837">
    <property type="entry name" value="Glycogen_debranch_GlgX"/>
</dbReference>
<evidence type="ECO:0000259" key="5">
    <source>
        <dbReference type="SMART" id="SM00642"/>
    </source>
</evidence>
<dbReference type="SUPFAM" id="SSF81296">
    <property type="entry name" value="E set domains"/>
    <property type="match status" value="1"/>
</dbReference>
<keyword evidence="2" id="KW-0378">Hydrolase</keyword>
<dbReference type="SMART" id="SM00642">
    <property type="entry name" value="Aamy"/>
    <property type="match status" value="1"/>
</dbReference>
<organism evidence="6 7">
    <name type="scientific">Frondihabitans sucicola</name>
    <dbReference type="NCBI Taxonomy" id="1268041"/>
    <lineage>
        <taxon>Bacteria</taxon>
        <taxon>Bacillati</taxon>
        <taxon>Actinomycetota</taxon>
        <taxon>Actinomycetes</taxon>
        <taxon>Micrococcales</taxon>
        <taxon>Microbacteriaceae</taxon>
        <taxon>Frondihabitans</taxon>
    </lineage>
</organism>
<reference evidence="7" key="1">
    <citation type="journal article" date="2019" name="Int. J. Syst. Evol. Microbiol.">
        <title>The Global Catalogue of Microorganisms (GCM) 10K type strain sequencing project: providing services to taxonomists for standard genome sequencing and annotation.</title>
        <authorList>
            <consortium name="The Broad Institute Genomics Platform"/>
            <consortium name="The Broad Institute Genome Sequencing Center for Infectious Disease"/>
            <person name="Wu L."/>
            <person name="Ma J."/>
        </authorList>
    </citation>
    <scope>NUCLEOTIDE SEQUENCE [LARGE SCALE GENOMIC DNA]</scope>
    <source>
        <strain evidence="7">NBRC 108728</strain>
    </source>
</reference>
<dbReference type="PANTHER" id="PTHR43002">
    <property type="entry name" value="GLYCOGEN DEBRANCHING ENZYME"/>
    <property type="match status" value="1"/>
</dbReference>
<dbReference type="InterPro" id="IPR014756">
    <property type="entry name" value="Ig_E-set"/>
</dbReference>
<dbReference type="EMBL" id="AP027732">
    <property type="protein sequence ID" value="BDZ47943.1"/>
    <property type="molecule type" value="Genomic_DNA"/>
</dbReference>
<dbReference type="Gene3D" id="2.60.40.10">
    <property type="entry name" value="Immunoglobulins"/>
    <property type="match status" value="1"/>
</dbReference>
<protein>
    <submittedName>
        <fullName evidence="6">Glycogen operon protein GlgX homolog</fullName>
    </submittedName>
</protein>
<evidence type="ECO:0000313" key="7">
    <source>
        <dbReference type="Proteomes" id="UP001321486"/>
    </source>
</evidence>
<keyword evidence="3" id="KW-0326">Glycosidase</keyword>
<dbReference type="RefSeq" id="WP_286345006.1">
    <property type="nucleotide sequence ID" value="NZ_AP027732.1"/>
</dbReference>
<evidence type="ECO:0000256" key="2">
    <source>
        <dbReference type="ARBA" id="ARBA00022801"/>
    </source>
</evidence>
<dbReference type="Pfam" id="PF02922">
    <property type="entry name" value="CBM_48"/>
    <property type="match status" value="1"/>
</dbReference>
<evidence type="ECO:0000313" key="6">
    <source>
        <dbReference type="EMBL" id="BDZ47943.1"/>
    </source>
</evidence>
<evidence type="ECO:0000256" key="1">
    <source>
        <dbReference type="ARBA" id="ARBA00008061"/>
    </source>
</evidence>
<proteinExistence type="inferred from homology"/>
<dbReference type="InterPro" id="IPR044505">
    <property type="entry name" value="GlgX_Isoamylase_N_E_set"/>
</dbReference>
<dbReference type="CDD" id="cd11326">
    <property type="entry name" value="AmyAc_Glg_debranch"/>
    <property type="match status" value="1"/>
</dbReference>
<evidence type="ECO:0000256" key="4">
    <source>
        <dbReference type="SAM" id="MobiDB-lite"/>
    </source>
</evidence>
<dbReference type="InterPro" id="IPR004193">
    <property type="entry name" value="Glyco_hydro_13_N"/>
</dbReference>
<sequence>MTTSYPYPLGVRVTGDGVAVAVYSETATVVYFCSFDDAGSETRTALDQRTGHVFHGFVAGVKAGTRYGLRVDGPWDPANGLRHDVAKLLLDPHARAIEGGYAWGQALFSHDFSSQETSNEEDSAASMPRCIVTDASFDWEGDEAPRVPLDETVVYEVHVKGFTKLHPEVPAEIQGTYAGLSHPAAIKHLTDLGVTSVELLPIHQFVQDDNLEDKGLRNYWGYNTIGFFAPHNEYSSSGQSGEQVAEFKTMVKALHAAGLEVILDVVFNHTAEGNHQGPTLSFKGIDNGSYYRLVDGDRGHYFDTTGTGNSVNVGHPAALRLILDSLRYWVTEMHVDGFRFDLATTLTRQDGDAEKHSAFLDLCHQDPVLQPVKLIAEPWDTAGYQVGGFPADWSEWNGKFRDDTREYWGSGDVLSTFTQRVMGSPDVYQADRRSPLASVNFVTAHDGFTLRDLVSYSEKHNEANGEDNNDGESNNASFNGGVEGATDDPAVLDWRGRQQRNLLATVLLSAGVPMLLGGDEIGRTQGGNNNAYCQDNEVSWFDWASVDTGLLSFTTALIELRRSAPALRPLWFRTDPSVSSLRTVQVLRADARAFEDEDWQDPENRAVLFLLGHEGSDTFALLMNAAHNGVEFTVPPAPFGDWELALSSDPEQQVAPPVTTLIVRDASFTLLRSRVSA</sequence>
<dbReference type="InterPro" id="IPR017853">
    <property type="entry name" value="GH"/>
</dbReference>
<dbReference type="SUPFAM" id="SSF51011">
    <property type="entry name" value="Glycosyl hydrolase domain"/>
    <property type="match status" value="1"/>
</dbReference>
<comment type="similarity">
    <text evidence="1">Belongs to the glycosyl hydrolase 13 family.</text>
</comment>
<dbReference type="InterPro" id="IPR013780">
    <property type="entry name" value="Glyco_hydro_b"/>
</dbReference>
<name>A0ABM8GHW9_9MICO</name>
<accession>A0ABM8GHW9</accession>
<evidence type="ECO:0000256" key="3">
    <source>
        <dbReference type="ARBA" id="ARBA00023295"/>
    </source>
</evidence>